<feature type="region of interest" description="Disordered" evidence="6">
    <location>
        <begin position="74"/>
        <end position="339"/>
    </location>
</feature>
<evidence type="ECO:0000256" key="2">
    <source>
        <dbReference type="ARBA" id="ARBA00022737"/>
    </source>
</evidence>
<keyword evidence="4 5" id="KW-0440">LIM domain</keyword>
<dbReference type="CDD" id="cd08368">
    <property type="entry name" value="LIM"/>
    <property type="match status" value="1"/>
</dbReference>
<evidence type="ECO:0000256" key="4">
    <source>
        <dbReference type="ARBA" id="ARBA00023038"/>
    </source>
</evidence>
<dbReference type="Pfam" id="PF00412">
    <property type="entry name" value="LIM"/>
    <property type="match status" value="2"/>
</dbReference>
<feature type="compositionally biased region" description="Low complexity" evidence="6">
    <location>
        <begin position="202"/>
        <end position="216"/>
    </location>
</feature>
<dbReference type="SMART" id="SM00132">
    <property type="entry name" value="LIM"/>
    <property type="match status" value="2"/>
</dbReference>
<dbReference type="AlphaFoldDB" id="A0A0C3S784"/>
<evidence type="ECO:0000313" key="9">
    <source>
        <dbReference type="Proteomes" id="UP000053257"/>
    </source>
</evidence>
<feature type="compositionally biased region" description="Low complexity" evidence="6">
    <location>
        <begin position="585"/>
        <end position="598"/>
    </location>
</feature>
<feature type="region of interest" description="Disordered" evidence="6">
    <location>
        <begin position="412"/>
        <end position="629"/>
    </location>
</feature>
<feature type="region of interest" description="Disordered" evidence="6">
    <location>
        <begin position="650"/>
        <end position="708"/>
    </location>
</feature>
<organism evidence="8 9">
    <name type="scientific">Phlebiopsis gigantea (strain 11061_1 CR5-6)</name>
    <name type="common">White-rot fungus</name>
    <name type="synonym">Peniophora gigantea</name>
    <dbReference type="NCBI Taxonomy" id="745531"/>
    <lineage>
        <taxon>Eukaryota</taxon>
        <taxon>Fungi</taxon>
        <taxon>Dikarya</taxon>
        <taxon>Basidiomycota</taxon>
        <taxon>Agaricomycotina</taxon>
        <taxon>Agaricomycetes</taxon>
        <taxon>Polyporales</taxon>
        <taxon>Phanerochaetaceae</taxon>
        <taxon>Phlebiopsis</taxon>
    </lineage>
</organism>
<feature type="compositionally biased region" description="Basic and acidic residues" evidence="6">
    <location>
        <begin position="883"/>
        <end position="896"/>
    </location>
</feature>
<proteinExistence type="predicted"/>
<dbReference type="EMBL" id="KN840440">
    <property type="protein sequence ID" value="KIP12271.1"/>
    <property type="molecule type" value="Genomic_DNA"/>
</dbReference>
<feature type="compositionally biased region" description="Pro residues" evidence="6">
    <location>
        <begin position="482"/>
        <end position="494"/>
    </location>
</feature>
<dbReference type="STRING" id="745531.A0A0C3S784"/>
<dbReference type="SUPFAM" id="SSF57716">
    <property type="entry name" value="Glucocorticoid receptor-like (DNA-binding domain)"/>
    <property type="match status" value="2"/>
</dbReference>
<feature type="compositionally biased region" description="Low complexity" evidence="6">
    <location>
        <begin position="519"/>
        <end position="538"/>
    </location>
</feature>
<dbReference type="OrthoDB" id="1112565at2759"/>
<dbReference type="GO" id="GO:0030695">
    <property type="term" value="F:GTPase regulator activity"/>
    <property type="evidence" value="ECO:0007669"/>
    <property type="project" value="UniProtKB-ARBA"/>
</dbReference>
<keyword evidence="9" id="KW-1185">Reference proteome</keyword>
<dbReference type="HOGENOM" id="CLU_315479_0_0_1"/>
<evidence type="ECO:0000256" key="6">
    <source>
        <dbReference type="SAM" id="MobiDB-lite"/>
    </source>
</evidence>
<dbReference type="InterPro" id="IPR001781">
    <property type="entry name" value="Znf_LIM"/>
</dbReference>
<dbReference type="GO" id="GO:0005634">
    <property type="term" value="C:nucleus"/>
    <property type="evidence" value="ECO:0007669"/>
    <property type="project" value="TreeGrafter"/>
</dbReference>
<reference evidence="8 9" key="1">
    <citation type="journal article" date="2014" name="PLoS Genet.">
        <title>Analysis of the Phlebiopsis gigantea genome, transcriptome and secretome provides insight into its pioneer colonization strategies of wood.</title>
        <authorList>
            <person name="Hori C."/>
            <person name="Ishida T."/>
            <person name="Igarashi K."/>
            <person name="Samejima M."/>
            <person name="Suzuki H."/>
            <person name="Master E."/>
            <person name="Ferreira P."/>
            <person name="Ruiz-Duenas F.J."/>
            <person name="Held B."/>
            <person name="Canessa P."/>
            <person name="Larrondo L.F."/>
            <person name="Schmoll M."/>
            <person name="Druzhinina I.S."/>
            <person name="Kubicek C.P."/>
            <person name="Gaskell J.A."/>
            <person name="Kersten P."/>
            <person name="St John F."/>
            <person name="Glasner J."/>
            <person name="Sabat G."/>
            <person name="Splinter BonDurant S."/>
            <person name="Syed K."/>
            <person name="Yadav J."/>
            <person name="Mgbeahuruike A.C."/>
            <person name="Kovalchuk A."/>
            <person name="Asiegbu F.O."/>
            <person name="Lackner G."/>
            <person name="Hoffmeister D."/>
            <person name="Rencoret J."/>
            <person name="Gutierrez A."/>
            <person name="Sun H."/>
            <person name="Lindquist E."/>
            <person name="Barry K."/>
            <person name="Riley R."/>
            <person name="Grigoriev I.V."/>
            <person name="Henrissat B."/>
            <person name="Kues U."/>
            <person name="Berka R.M."/>
            <person name="Martinez A.T."/>
            <person name="Covert S.F."/>
            <person name="Blanchette R.A."/>
            <person name="Cullen D."/>
        </authorList>
    </citation>
    <scope>NUCLEOTIDE SEQUENCE [LARGE SCALE GENOMIC DNA]</scope>
    <source>
        <strain evidence="8 9">11061_1 CR5-6</strain>
    </source>
</reference>
<dbReference type="PROSITE" id="PS00478">
    <property type="entry name" value="LIM_DOMAIN_1"/>
    <property type="match status" value="1"/>
</dbReference>
<evidence type="ECO:0000313" key="8">
    <source>
        <dbReference type="EMBL" id="KIP12271.1"/>
    </source>
</evidence>
<feature type="region of interest" description="Disordered" evidence="6">
    <location>
        <begin position="875"/>
        <end position="900"/>
    </location>
</feature>
<dbReference type="PROSITE" id="PS50023">
    <property type="entry name" value="LIM_DOMAIN_2"/>
    <property type="match status" value="1"/>
</dbReference>
<evidence type="ECO:0000259" key="7">
    <source>
        <dbReference type="PROSITE" id="PS50023"/>
    </source>
</evidence>
<gene>
    <name evidence="8" type="ORF">PHLGIDRAFT_113750</name>
</gene>
<feature type="compositionally biased region" description="Low complexity" evidence="6">
    <location>
        <begin position="109"/>
        <end position="134"/>
    </location>
</feature>
<evidence type="ECO:0000256" key="3">
    <source>
        <dbReference type="ARBA" id="ARBA00022833"/>
    </source>
</evidence>
<name>A0A0C3S784_PHLG1</name>
<dbReference type="PANTHER" id="PTHR24205">
    <property type="entry name" value="FOUR AND A HALF LIM DOMAINS PROTEIN"/>
    <property type="match status" value="1"/>
</dbReference>
<feature type="compositionally biased region" description="Polar residues" evidence="6">
    <location>
        <begin position="617"/>
        <end position="626"/>
    </location>
</feature>
<feature type="compositionally biased region" description="Low complexity" evidence="6">
    <location>
        <begin position="651"/>
        <end position="669"/>
    </location>
</feature>
<keyword evidence="1 5" id="KW-0479">Metal-binding</keyword>
<dbReference type="CDD" id="cd09397">
    <property type="entry name" value="LIM1_UF1"/>
    <property type="match status" value="1"/>
</dbReference>
<dbReference type="GO" id="GO:0046872">
    <property type="term" value="F:metal ion binding"/>
    <property type="evidence" value="ECO:0007669"/>
    <property type="project" value="UniProtKB-KW"/>
</dbReference>
<evidence type="ECO:0000256" key="5">
    <source>
        <dbReference type="PROSITE-ProRule" id="PRU00125"/>
    </source>
</evidence>
<accession>A0A0C3S784</accession>
<dbReference type="Gene3D" id="2.10.110.10">
    <property type="entry name" value="Cysteine Rich Protein"/>
    <property type="match status" value="2"/>
</dbReference>
<feature type="region of interest" description="Disordered" evidence="6">
    <location>
        <begin position="376"/>
        <end position="399"/>
    </location>
</feature>
<keyword evidence="2" id="KW-0677">Repeat</keyword>
<feature type="domain" description="LIM zinc-binding" evidence="7">
    <location>
        <begin position="749"/>
        <end position="812"/>
    </location>
</feature>
<dbReference type="PANTHER" id="PTHR24205:SF16">
    <property type="entry name" value="GH01042P-RELATED"/>
    <property type="match status" value="1"/>
</dbReference>
<sequence>MAQSLAVAGPAPGRISQILPTVKCSTCNQPVPISELGEHVCAAPPSMPAATTKAPMSPTSATFFQQKYQKLISSQNTNAPPSSPPTQVPPRSASVPPRQGTPLSVQRGLSPAPSSHRSSQASSHSSRQLSVASVDAQGRPERVPSPLARAATPETSLVAFPSRPDSAASTSRAGPSTYAPRAPSPLSPLSPLSPRHHPSEPTPASAPVTAPSRTSSEPARYMSSGPTPMTAPPHMQSMRTPSVASMRAPAPAVRPPALSNPAPPMAGLPAADTAPLRPRASTSTRGPSPEPSVIYSTAHPQAGPSRGPQLNLSINVGPGAYLPGQQPSTPVGGLMSPQGHVEIDTKTGGEAGMAGVGRRGFAAAARAAMFANQMGTYGSPQSEHPPFHLQGPGLDGRRANAPRFLDIVSANQYNPSATPPLSPGSSNSAHSPRSGGSPLSASIPSPRDGRSSITPTQPAIARTPSPFERGSIPLRDRVLPPQADPPKVPLPATPSTPSLPFFEKFKNKIPPVDTASTIPQPYSAGPSSAGPSPLSPAESEFEGLAYADDDDGDSDARTTVRGSTAVPPGRVRFPSMSAARRESAKSLSKYSSSSSDSSSGGGAGDAGSPRVPMVARSLSQSTSYTVRSAAKSTGALDRAMETLFEEEAAADDAGVGASSPTASSVSSPAMFPAPLASGGDAQRESLRPKLPVRSRTSPGLGPARPEAKRRAPKVRACLKCEKPIDDGRWIQMEGGGIMCDRCWKNMYLPKCRRCNLTIERHAVSSSDGQLKGKYHRDCFNCHTCHKPFPDKTFYVFDGRPYCAYHYHEVNNSLCAAATCGQPIEGPCAVSSSGDRYHPEHFLCEHPRCAERLVEYWEVDGRMFCDKHAAGVVDSDDDDAFAPPRREQRHRDSDGLRATKRKTVFIDLAGGPPGS</sequence>
<feature type="compositionally biased region" description="Low complexity" evidence="6">
    <location>
        <begin position="241"/>
        <end position="257"/>
    </location>
</feature>
<protein>
    <recommendedName>
        <fullName evidence="7">LIM zinc-binding domain-containing protein</fullName>
    </recommendedName>
</protein>
<dbReference type="Proteomes" id="UP000053257">
    <property type="component" value="Unassembled WGS sequence"/>
</dbReference>
<dbReference type="GO" id="GO:0003712">
    <property type="term" value="F:transcription coregulator activity"/>
    <property type="evidence" value="ECO:0007669"/>
    <property type="project" value="TreeGrafter"/>
</dbReference>
<evidence type="ECO:0000256" key="1">
    <source>
        <dbReference type="ARBA" id="ARBA00022723"/>
    </source>
</evidence>
<keyword evidence="3 5" id="KW-0862">Zinc</keyword>